<dbReference type="PANTHER" id="PTHR13593">
    <property type="match status" value="1"/>
</dbReference>
<organism evidence="2 3">
    <name type="scientific">Chryseobacterium indicum</name>
    <dbReference type="NCBI Taxonomy" id="2766954"/>
    <lineage>
        <taxon>Bacteria</taxon>
        <taxon>Pseudomonadati</taxon>
        <taxon>Bacteroidota</taxon>
        <taxon>Flavobacteriia</taxon>
        <taxon>Flavobacteriales</taxon>
        <taxon>Weeksellaceae</taxon>
        <taxon>Chryseobacterium group</taxon>
        <taxon>Chryseobacterium</taxon>
    </lineage>
</organism>
<dbReference type="SUPFAM" id="SSF51110">
    <property type="entry name" value="alpha-D-mannose-specific plant lectins"/>
    <property type="match status" value="1"/>
</dbReference>
<reference evidence="2" key="1">
    <citation type="submission" date="2021-08" db="EMBL/GenBank/DDBJ databases">
        <title>Complete genome sequence of Chryseobacterium sp strain PS-8.</title>
        <authorList>
            <person name="Das S.K."/>
        </authorList>
    </citation>
    <scope>NUCLEOTIDE SEQUENCE</scope>
    <source>
        <strain evidence="2">PS-8</strain>
    </source>
</reference>
<dbReference type="RefSeq" id="WP_235130429.1">
    <property type="nucleotide sequence ID" value="NZ_JACSGT010000001.1"/>
</dbReference>
<keyword evidence="3" id="KW-1185">Reference proteome</keyword>
<dbReference type="Gene3D" id="3.20.20.190">
    <property type="entry name" value="Phosphatidylinositol (PI) phosphodiesterase"/>
    <property type="match status" value="1"/>
</dbReference>
<sequence length="426" mass="48862">MNKNILLTGQSLWRNESSENKLISENGLYELVLQKHDGNLVLYDMSSKEPFPVFASNTQNSKVEAAVFQEDGNFVLYENGTNRKNPKWASSTENTLAHKLKLENSGAICLYDKNDKLVFVINSQRWMSALNDSLRLKDICMPGSHDAGMYFTTQKYAPGLALTQSKNFREQLDFGIRYFDLRPQYWSKNSGENRFYAYHGAATGPLIKDILNDIKSFFEHPNGNMETVIIGLTHFKDFNDSVKIDLLNYIIEKLDGYIHKLPNGKNLGSLKLSDVRGKIIFLLDVGDEEFTRLTVTNYSISDFFTRKTFGSCVFDEYSDTKYYTTMYEKQIEYFKSFREDKLFLLNWTLTPDDGIIGGIKAVTQSYTSVKTYAKEINPRLSGWGHAREGLFKPNQHGKIVNILNGDFWEEAGNDVLKVCFEIMNNR</sequence>
<feature type="domain" description="Bulb-type lectin" evidence="1">
    <location>
        <begin position="1"/>
        <end position="89"/>
    </location>
</feature>
<name>A0ABS9C3D8_9FLAO</name>
<dbReference type="PROSITE" id="PS50007">
    <property type="entry name" value="PIPLC_X_DOMAIN"/>
    <property type="match status" value="1"/>
</dbReference>
<evidence type="ECO:0000313" key="2">
    <source>
        <dbReference type="EMBL" id="MCF2218722.1"/>
    </source>
</evidence>
<dbReference type="EMBL" id="JACSGT010000001">
    <property type="protein sequence ID" value="MCF2218722.1"/>
    <property type="molecule type" value="Genomic_DNA"/>
</dbReference>
<dbReference type="Gene3D" id="2.90.10.10">
    <property type="entry name" value="Bulb-type lectin domain"/>
    <property type="match status" value="2"/>
</dbReference>
<dbReference type="PANTHER" id="PTHR13593:SF113">
    <property type="entry name" value="SI:DKEY-266F7.9"/>
    <property type="match status" value="1"/>
</dbReference>
<dbReference type="InterPro" id="IPR017946">
    <property type="entry name" value="PLC-like_Pdiesterase_TIM-brl"/>
</dbReference>
<dbReference type="InterPro" id="IPR051057">
    <property type="entry name" value="PI-PLC_domain"/>
</dbReference>
<proteinExistence type="predicted"/>
<accession>A0ABS9C3D8</accession>
<dbReference type="PROSITE" id="PS50927">
    <property type="entry name" value="BULB_LECTIN"/>
    <property type="match status" value="1"/>
</dbReference>
<dbReference type="InterPro" id="IPR001480">
    <property type="entry name" value="Bulb-type_lectin_dom"/>
</dbReference>
<comment type="caution">
    <text evidence="2">The sequence shown here is derived from an EMBL/GenBank/DDBJ whole genome shotgun (WGS) entry which is preliminary data.</text>
</comment>
<dbReference type="SUPFAM" id="SSF51695">
    <property type="entry name" value="PLC-like phosphodiesterases"/>
    <property type="match status" value="1"/>
</dbReference>
<protein>
    <recommendedName>
        <fullName evidence="1">Bulb-type lectin domain-containing protein</fullName>
    </recommendedName>
</protein>
<dbReference type="Proteomes" id="UP001430374">
    <property type="component" value="Unassembled WGS sequence"/>
</dbReference>
<gene>
    <name evidence="2" type="ORF">H9Q08_05340</name>
</gene>
<evidence type="ECO:0000259" key="1">
    <source>
        <dbReference type="PROSITE" id="PS50927"/>
    </source>
</evidence>
<dbReference type="InterPro" id="IPR036426">
    <property type="entry name" value="Bulb-type_lectin_dom_sf"/>
</dbReference>
<evidence type="ECO:0000313" key="3">
    <source>
        <dbReference type="Proteomes" id="UP001430374"/>
    </source>
</evidence>
<dbReference type="SMART" id="SM00108">
    <property type="entry name" value="B_lectin"/>
    <property type="match status" value="1"/>
</dbReference>